<organism evidence="2 3">
    <name type="scientific">Gloeomargarita lithophora Alchichica-D10</name>
    <dbReference type="NCBI Taxonomy" id="1188229"/>
    <lineage>
        <taxon>Bacteria</taxon>
        <taxon>Bacillati</taxon>
        <taxon>Cyanobacteriota</taxon>
        <taxon>Cyanophyceae</taxon>
        <taxon>Gloeomargaritales</taxon>
        <taxon>Gloeomargaritaceae</taxon>
        <taxon>Gloeomargarita</taxon>
    </lineage>
</organism>
<reference evidence="2 3" key="1">
    <citation type="submission" date="2016-10" db="EMBL/GenBank/DDBJ databases">
        <title>Description of Gloeomargarita lithophora gen. nov., sp. nov., a thylakoid-bearing basal-branching cyanobacterium with intracellular carbonates, and proposal for Gloeomargaritales ord. nov.</title>
        <authorList>
            <person name="Moreira D."/>
            <person name="Tavera R."/>
            <person name="Benzerara K."/>
            <person name="Skouri-Panet F."/>
            <person name="Couradeau E."/>
            <person name="Gerard E."/>
            <person name="Loussert C."/>
            <person name="Novelo E."/>
            <person name="Zivanovic Y."/>
            <person name="Lopez-Garcia P."/>
        </authorList>
    </citation>
    <scope>NUCLEOTIDE SEQUENCE [LARGE SCALE GENOMIC DNA]</scope>
    <source>
        <strain evidence="2 3">D10</strain>
    </source>
</reference>
<dbReference type="Proteomes" id="UP000180235">
    <property type="component" value="Chromosome"/>
</dbReference>
<dbReference type="NCBIfam" id="TIGR02589">
    <property type="entry name" value="cas_Csd2"/>
    <property type="match status" value="1"/>
</dbReference>
<dbReference type="OrthoDB" id="9776792at2"/>
<evidence type="ECO:0000313" key="2">
    <source>
        <dbReference type="EMBL" id="APB33680.1"/>
    </source>
</evidence>
<evidence type="ECO:0000256" key="1">
    <source>
        <dbReference type="SAM" id="MobiDB-lite"/>
    </source>
</evidence>
<name>A0A1J0ACN9_9CYAN</name>
<dbReference type="EMBL" id="CP017675">
    <property type="protein sequence ID" value="APB33680.1"/>
    <property type="molecule type" value="Genomic_DNA"/>
</dbReference>
<dbReference type="AlphaFoldDB" id="A0A1J0ACN9"/>
<accession>A0A1J0ACN9</accession>
<dbReference type="InterPro" id="IPR013418">
    <property type="entry name" value="CRISPR-assoc_prot_Cas7/Csd2"/>
</dbReference>
<feature type="region of interest" description="Disordered" evidence="1">
    <location>
        <begin position="33"/>
        <end position="53"/>
    </location>
</feature>
<keyword evidence="3" id="KW-1185">Reference proteome</keyword>
<dbReference type="Pfam" id="PF05107">
    <property type="entry name" value="Cas_Cas7"/>
    <property type="match status" value="1"/>
</dbReference>
<protein>
    <submittedName>
        <fullName evidence="2">CRISPR-associated Csh2 family protein</fullName>
    </submittedName>
</protein>
<dbReference type="GO" id="GO:0043571">
    <property type="term" value="P:maintenance of CRISPR repeat elements"/>
    <property type="evidence" value="ECO:0007669"/>
    <property type="project" value="InterPro"/>
</dbReference>
<dbReference type="RefSeq" id="WP_084111549.1">
    <property type="nucleotide sequence ID" value="NZ_CP017675.1"/>
</dbReference>
<dbReference type="KEGG" id="glt:GlitD10_1359"/>
<proteinExistence type="predicted"/>
<gene>
    <name evidence="2" type="ORF">GlitD10_1359</name>
</gene>
<dbReference type="STRING" id="1188229.GlitD10_1359"/>
<dbReference type="NCBIfam" id="TIGR01595">
    <property type="entry name" value="cas_CT1132"/>
    <property type="match status" value="1"/>
</dbReference>
<evidence type="ECO:0000313" key="3">
    <source>
        <dbReference type="Proteomes" id="UP000180235"/>
    </source>
</evidence>
<sequence>MTTPIISENKSTTLDAYLDPKKRHDAVLLIDITDGNPNGDPDAGNQPRIDPETRQGLMTDSCIKRKLRNYVQVVGEGEEGLHILIEDGAVLRDRFEPAFDALKITKVKKTSPKREEQLQLSAWLQARYWDLRLFGGVLESELRAGQVWGPVQISIARSIDPILPMTMTITRCASSNLQEGKDQKTMGKKELIPYGLYRAYITYSPHRAPESLTSEDLKLLWTALADCWDMDRSSGRSLNCRGLYVFTHDNKYGNAPAHRLFEHITTRIQRKEGVDAPRQFSDYQVTIDEPNFNGITLKKLVF</sequence>
<dbReference type="InterPro" id="IPR006482">
    <property type="entry name" value="Cas7_Csh2/Csh2"/>
</dbReference>